<reference evidence="1" key="1">
    <citation type="submission" date="2021-06" db="EMBL/GenBank/DDBJ databases">
        <authorList>
            <person name="Hodson N. C."/>
            <person name="Mongue J. A."/>
            <person name="Jaron S. K."/>
        </authorList>
    </citation>
    <scope>NUCLEOTIDE SEQUENCE</scope>
</reference>
<dbReference type="EMBL" id="CAJVCH010054928">
    <property type="protein sequence ID" value="CAG7718648.1"/>
    <property type="molecule type" value="Genomic_DNA"/>
</dbReference>
<comment type="caution">
    <text evidence="1">The sequence shown here is derived from an EMBL/GenBank/DDBJ whole genome shotgun (WGS) entry which is preliminary data.</text>
</comment>
<gene>
    <name evidence="1" type="ORF">AFUS01_LOCUS8023</name>
</gene>
<evidence type="ECO:0000313" key="2">
    <source>
        <dbReference type="Proteomes" id="UP000708208"/>
    </source>
</evidence>
<proteinExistence type="predicted"/>
<accession>A0A8J2JEB4</accession>
<evidence type="ECO:0000313" key="1">
    <source>
        <dbReference type="EMBL" id="CAG7718648.1"/>
    </source>
</evidence>
<dbReference type="Proteomes" id="UP000708208">
    <property type="component" value="Unassembled WGS sequence"/>
</dbReference>
<organism evidence="1 2">
    <name type="scientific">Allacma fusca</name>
    <dbReference type="NCBI Taxonomy" id="39272"/>
    <lineage>
        <taxon>Eukaryota</taxon>
        <taxon>Metazoa</taxon>
        <taxon>Ecdysozoa</taxon>
        <taxon>Arthropoda</taxon>
        <taxon>Hexapoda</taxon>
        <taxon>Collembola</taxon>
        <taxon>Symphypleona</taxon>
        <taxon>Sminthuridae</taxon>
        <taxon>Allacma</taxon>
    </lineage>
</organism>
<dbReference type="AlphaFoldDB" id="A0A8J2JEB4"/>
<protein>
    <submittedName>
        <fullName evidence="1">Uncharacterized protein</fullName>
    </submittedName>
</protein>
<keyword evidence="2" id="KW-1185">Reference proteome</keyword>
<name>A0A8J2JEB4_9HEXA</name>
<sequence>MYGVPQMIQSLKTFSTR</sequence>
<feature type="non-terminal residue" evidence="1">
    <location>
        <position position="1"/>
    </location>
</feature>